<dbReference type="AlphaFoldDB" id="A0A2H1HXJ2"/>
<evidence type="ECO:0000313" key="5">
    <source>
        <dbReference type="Proteomes" id="UP000234327"/>
    </source>
</evidence>
<proteinExistence type="predicted"/>
<dbReference type="SUPFAM" id="SSF46689">
    <property type="entry name" value="Homeodomain-like"/>
    <property type="match status" value="1"/>
</dbReference>
<dbReference type="Proteomes" id="UP000234327">
    <property type="component" value="Unassembled WGS sequence"/>
</dbReference>
<evidence type="ECO:0000256" key="2">
    <source>
        <dbReference type="PROSITE-ProRule" id="PRU00335"/>
    </source>
</evidence>
<dbReference type="GO" id="GO:0003677">
    <property type="term" value="F:DNA binding"/>
    <property type="evidence" value="ECO:0007669"/>
    <property type="project" value="UniProtKB-UniRule"/>
</dbReference>
<name>A0A2H1HXJ2_BREAU</name>
<dbReference type="RefSeq" id="WP_101597992.1">
    <property type="nucleotide sequence ID" value="NZ_FXYZ01000002.1"/>
</dbReference>
<dbReference type="PROSITE" id="PS50977">
    <property type="entry name" value="HTH_TETR_2"/>
    <property type="match status" value="1"/>
</dbReference>
<sequence length="197" mass="21466">MAKRALYSRDDILSAAISAVGRRGHAATVADVTHELGAPSGSIYHRFPTRESLFASAWIRCVHRFHDTFAAITDVDDPLEAIVETGLLIPRFCRENPDEARTLTLYRHSELLADPPKGLLDDLTGLNDPVVAHISELTRRRFGDVTPRSVELVALACRETPYGMVRGLIGGEIPAWLDQPIAAAITAVASLDPSTDD</sequence>
<dbReference type="Pfam" id="PF00440">
    <property type="entry name" value="TetR_N"/>
    <property type="match status" value="1"/>
</dbReference>
<gene>
    <name evidence="4" type="ORF">BAURA63_00534</name>
</gene>
<evidence type="ECO:0000259" key="3">
    <source>
        <dbReference type="PROSITE" id="PS50977"/>
    </source>
</evidence>
<keyword evidence="1 2" id="KW-0238">DNA-binding</keyword>
<dbReference type="Gene3D" id="1.10.357.10">
    <property type="entry name" value="Tetracycline Repressor, domain 2"/>
    <property type="match status" value="1"/>
</dbReference>
<accession>A0A2H1HXJ2</accession>
<reference evidence="4 5" key="1">
    <citation type="submission" date="2017-03" db="EMBL/GenBank/DDBJ databases">
        <authorList>
            <person name="Afonso C.L."/>
            <person name="Miller P.J."/>
            <person name="Scott M.A."/>
            <person name="Spackman E."/>
            <person name="Goraichik I."/>
            <person name="Dimitrov K.M."/>
            <person name="Suarez D.L."/>
            <person name="Swayne D.E."/>
        </authorList>
    </citation>
    <scope>NUCLEOTIDE SEQUENCE [LARGE SCALE GENOMIC DNA]</scope>
    <source>
        <strain evidence="5">6(3)</strain>
    </source>
</reference>
<evidence type="ECO:0000256" key="1">
    <source>
        <dbReference type="ARBA" id="ARBA00023125"/>
    </source>
</evidence>
<feature type="DNA-binding region" description="H-T-H motif" evidence="2">
    <location>
        <begin position="28"/>
        <end position="47"/>
    </location>
</feature>
<evidence type="ECO:0000313" key="4">
    <source>
        <dbReference type="EMBL" id="SMX67645.1"/>
    </source>
</evidence>
<dbReference type="InterPro" id="IPR001647">
    <property type="entry name" value="HTH_TetR"/>
</dbReference>
<dbReference type="InterPro" id="IPR009057">
    <property type="entry name" value="Homeodomain-like_sf"/>
</dbReference>
<feature type="domain" description="HTH tetR-type" evidence="3">
    <location>
        <begin position="6"/>
        <end position="65"/>
    </location>
</feature>
<protein>
    <submittedName>
        <fullName evidence="4">Transcriptional regulator, TetR family</fullName>
    </submittedName>
</protein>
<dbReference type="EMBL" id="FXYZ01000002">
    <property type="protein sequence ID" value="SMX67645.1"/>
    <property type="molecule type" value="Genomic_DNA"/>
</dbReference>
<organism evidence="4 5">
    <name type="scientific">Brevibacterium aurantiacum</name>
    <dbReference type="NCBI Taxonomy" id="273384"/>
    <lineage>
        <taxon>Bacteria</taxon>
        <taxon>Bacillati</taxon>
        <taxon>Actinomycetota</taxon>
        <taxon>Actinomycetes</taxon>
        <taxon>Micrococcales</taxon>
        <taxon>Brevibacteriaceae</taxon>
        <taxon>Brevibacterium</taxon>
    </lineage>
</organism>